<dbReference type="EMBL" id="BARU01034610">
    <property type="protein sequence ID" value="GAH65575.1"/>
    <property type="molecule type" value="Genomic_DNA"/>
</dbReference>
<evidence type="ECO:0000256" key="2">
    <source>
        <dbReference type="ARBA" id="ARBA00023002"/>
    </source>
</evidence>
<dbReference type="AlphaFoldDB" id="X1I8I1"/>
<evidence type="ECO:0000313" key="4">
    <source>
        <dbReference type="EMBL" id="GAH65575.1"/>
    </source>
</evidence>
<evidence type="ECO:0000256" key="1">
    <source>
        <dbReference type="ARBA" id="ARBA00022630"/>
    </source>
</evidence>
<dbReference type="InterPro" id="IPR036188">
    <property type="entry name" value="FAD/NAD-bd_sf"/>
</dbReference>
<comment type="caution">
    <text evidence="4">The sequence shown here is derived from an EMBL/GenBank/DDBJ whole genome shotgun (WGS) entry which is preliminary data.</text>
</comment>
<dbReference type="Pfam" id="PF07992">
    <property type="entry name" value="Pyr_redox_2"/>
    <property type="match status" value="1"/>
</dbReference>
<dbReference type="InterPro" id="IPR023753">
    <property type="entry name" value="FAD/NAD-binding_dom"/>
</dbReference>
<organism evidence="4">
    <name type="scientific">marine sediment metagenome</name>
    <dbReference type="NCBI Taxonomy" id="412755"/>
    <lineage>
        <taxon>unclassified sequences</taxon>
        <taxon>metagenomes</taxon>
        <taxon>ecological metagenomes</taxon>
    </lineage>
</organism>
<sequence>GKDEEMLEEALILKESGCIVNVITDVGIEELPEKVNEVKQADIEVIENMEVMEAVANDEGIIQKIICKSIKPGSVENEEITEFELNCLFILSHISSNSIFKKAGIELDDKGNIFVDEEQKTNLNGVYAAGDCTGGLFQVVFATAEGARAGLSACKYLRQLKKE</sequence>
<reference evidence="4" key="1">
    <citation type="journal article" date="2014" name="Front. Microbiol.">
        <title>High frequency of phylogenetically diverse reductive dehalogenase-homologous genes in deep subseafloor sedimentary metagenomes.</title>
        <authorList>
            <person name="Kawai M."/>
            <person name="Futagami T."/>
            <person name="Toyoda A."/>
            <person name="Takaki Y."/>
            <person name="Nishi S."/>
            <person name="Hori S."/>
            <person name="Arai W."/>
            <person name="Tsubouchi T."/>
            <person name="Morono Y."/>
            <person name="Uchiyama I."/>
            <person name="Ito T."/>
            <person name="Fujiyama A."/>
            <person name="Inagaki F."/>
            <person name="Takami H."/>
        </authorList>
    </citation>
    <scope>NUCLEOTIDE SEQUENCE</scope>
    <source>
        <strain evidence="4">Expedition CK06-06</strain>
    </source>
</reference>
<dbReference type="Gene3D" id="3.50.50.60">
    <property type="entry name" value="FAD/NAD(P)-binding domain"/>
    <property type="match status" value="2"/>
</dbReference>
<dbReference type="GO" id="GO:0016491">
    <property type="term" value="F:oxidoreductase activity"/>
    <property type="evidence" value="ECO:0007669"/>
    <property type="project" value="UniProtKB-KW"/>
</dbReference>
<accession>X1I8I1</accession>
<feature type="non-terminal residue" evidence="4">
    <location>
        <position position="1"/>
    </location>
</feature>
<keyword evidence="1" id="KW-0285">Flavoprotein</keyword>
<dbReference type="SUPFAM" id="SSF51905">
    <property type="entry name" value="FAD/NAD(P)-binding domain"/>
    <property type="match status" value="1"/>
</dbReference>
<dbReference type="PANTHER" id="PTHR48105">
    <property type="entry name" value="THIOREDOXIN REDUCTASE 1-RELATED-RELATED"/>
    <property type="match status" value="1"/>
</dbReference>
<dbReference type="InterPro" id="IPR050097">
    <property type="entry name" value="Ferredoxin-NADP_redctase_2"/>
</dbReference>
<keyword evidence="2" id="KW-0560">Oxidoreductase</keyword>
<name>X1I8I1_9ZZZZ</name>
<gene>
    <name evidence="4" type="ORF">S03H2_54302</name>
</gene>
<proteinExistence type="predicted"/>
<protein>
    <recommendedName>
        <fullName evidence="3">FAD/NAD(P)-binding domain-containing protein</fullName>
    </recommendedName>
</protein>
<evidence type="ECO:0000259" key="3">
    <source>
        <dbReference type="Pfam" id="PF07992"/>
    </source>
</evidence>
<feature type="domain" description="FAD/NAD(P)-binding" evidence="3">
    <location>
        <begin position="37"/>
        <end position="146"/>
    </location>
</feature>